<comment type="catalytic activity">
    <reaction evidence="1">
        <text>ATP + protein L-histidine = ADP + protein N-phospho-L-histidine.</text>
        <dbReference type="EC" id="2.7.13.3"/>
    </reaction>
</comment>
<dbReference type="PANTHER" id="PTHR43065:SF42">
    <property type="entry name" value="TWO-COMPONENT SENSOR PPRA"/>
    <property type="match status" value="1"/>
</dbReference>
<dbReference type="Gene3D" id="1.10.287.130">
    <property type="match status" value="1"/>
</dbReference>
<name>A0A317JS64_9BACT</name>
<feature type="transmembrane region" description="Helical" evidence="5">
    <location>
        <begin position="110"/>
        <end position="128"/>
    </location>
</feature>
<dbReference type="Pfam" id="PF02518">
    <property type="entry name" value="HATPase_c"/>
    <property type="match status" value="1"/>
</dbReference>
<accession>A0A317JS64</accession>
<sequence length="415" mass="46771">MRNYISLARILLNAGKTDSCIYYTGLAFQTSRKNNFLHYELNAAKLLAQAYQVKKMADSGVRYLTIAMIINDSIFSQARLRQFQAISFSEQQREQEMAAAKERYQSQTRLYGLLGVLFVSLLIAGILYRNNRQKQKANILLNKQKLDIENALSTLKDTQNQLIHAEKMASLGELTAGIAHEIQNPLNFVNNFSEVNTELFNEMEIEFKHGNPDEAFAIAGSIRQNLEKINEHGKRADSIVKGMLMHSRVHTGQKELTDLNALADEFLRLSYHSMRAKDKSFNCEISTDFDPGLCQLNLVPQDIGSVFMNIYNNAFYSISQKQKKQNGGYKPQLEVRTKKNKDTIDISIRDNGLGIPHEIAGKIFQPFFTTKPTGQGTGLGLSLAYDIVVNEHGGTISLNTEKADCTEFLVTLPIR</sequence>
<dbReference type="Proteomes" id="UP000246104">
    <property type="component" value="Unassembled WGS sequence"/>
</dbReference>
<dbReference type="InterPro" id="IPR005467">
    <property type="entry name" value="His_kinase_dom"/>
</dbReference>
<evidence type="ECO:0000313" key="7">
    <source>
        <dbReference type="EMBL" id="PWU22616.1"/>
    </source>
</evidence>
<dbReference type="CDD" id="cd00082">
    <property type="entry name" value="HisKA"/>
    <property type="match status" value="1"/>
</dbReference>
<dbReference type="SUPFAM" id="SSF55874">
    <property type="entry name" value="ATPase domain of HSP90 chaperone/DNA topoisomerase II/histidine kinase"/>
    <property type="match status" value="1"/>
</dbReference>
<gene>
    <name evidence="7" type="ORF">C5B42_05575</name>
</gene>
<dbReference type="EMBL" id="PSRQ01000060">
    <property type="protein sequence ID" value="PWU22616.1"/>
    <property type="molecule type" value="Genomic_DNA"/>
</dbReference>
<dbReference type="PANTHER" id="PTHR43065">
    <property type="entry name" value="SENSOR HISTIDINE KINASE"/>
    <property type="match status" value="1"/>
</dbReference>
<evidence type="ECO:0000256" key="5">
    <source>
        <dbReference type="SAM" id="Phobius"/>
    </source>
</evidence>
<evidence type="ECO:0000256" key="1">
    <source>
        <dbReference type="ARBA" id="ARBA00000085"/>
    </source>
</evidence>
<evidence type="ECO:0000256" key="3">
    <source>
        <dbReference type="ARBA" id="ARBA00022553"/>
    </source>
</evidence>
<comment type="caution">
    <text evidence="7">The sequence shown here is derived from an EMBL/GenBank/DDBJ whole genome shotgun (WGS) entry which is preliminary data.</text>
</comment>
<keyword evidence="5" id="KW-0812">Transmembrane</keyword>
<dbReference type="InterPro" id="IPR036890">
    <property type="entry name" value="HATPase_C_sf"/>
</dbReference>
<dbReference type="EC" id="2.7.13.3" evidence="2"/>
<dbReference type="AlphaFoldDB" id="A0A317JS64"/>
<protein>
    <recommendedName>
        <fullName evidence="2">histidine kinase</fullName>
        <ecNumber evidence="2">2.7.13.3</ecNumber>
    </recommendedName>
</protein>
<reference evidence="7 8" key="1">
    <citation type="submission" date="2018-02" db="EMBL/GenBank/DDBJ databases">
        <title>Genomic Reconstructions from Amazon Rainforest and Pasture Soil Reveal Novel Insights into the Physiology of Candidate Phyla in Tropical Sites.</title>
        <authorList>
            <person name="Kroeger M.E."/>
            <person name="Delmont T."/>
            <person name="Eren A.M."/>
            <person name="Guo J."/>
            <person name="Meyer K.M."/>
            <person name="Khan K."/>
            <person name="Rodrigues J.L.M."/>
            <person name="Bohannan B.J.M."/>
            <person name="Tringe S."/>
            <person name="Borges C.D."/>
            <person name="Tiedje J."/>
            <person name="Tsai S.M."/>
            <person name="Nusslein K."/>
        </authorList>
    </citation>
    <scope>NUCLEOTIDE SEQUENCE [LARGE SCALE GENOMIC DNA]</scope>
    <source>
        <strain evidence="7">Amazon FNV 2010 28 9</strain>
    </source>
</reference>
<organism evidence="7 8">
    <name type="scientific">Candidatus Cerribacteria bacterium 'Amazon FNV 2010 28 9'</name>
    <dbReference type="NCBI Taxonomy" id="2081795"/>
    <lineage>
        <taxon>Bacteria</taxon>
        <taxon>Candidatus Cerribacteria</taxon>
    </lineage>
</organism>
<dbReference type="PRINTS" id="PR00344">
    <property type="entry name" value="BCTRLSENSOR"/>
</dbReference>
<evidence type="ECO:0000256" key="2">
    <source>
        <dbReference type="ARBA" id="ARBA00012438"/>
    </source>
</evidence>
<evidence type="ECO:0000313" key="8">
    <source>
        <dbReference type="Proteomes" id="UP000246104"/>
    </source>
</evidence>
<evidence type="ECO:0000259" key="6">
    <source>
        <dbReference type="PROSITE" id="PS50109"/>
    </source>
</evidence>
<dbReference type="InterPro" id="IPR003661">
    <property type="entry name" value="HisK_dim/P_dom"/>
</dbReference>
<dbReference type="GO" id="GO:0000155">
    <property type="term" value="F:phosphorelay sensor kinase activity"/>
    <property type="evidence" value="ECO:0007669"/>
    <property type="project" value="InterPro"/>
</dbReference>
<keyword evidence="4" id="KW-0175">Coiled coil</keyword>
<dbReference type="PROSITE" id="PS50109">
    <property type="entry name" value="HIS_KIN"/>
    <property type="match status" value="1"/>
</dbReference>
<dbReference type="InterPro" id="IPR036097">
    <property type="entry name" value="HisK_dim/P_sf"/>
</dbReference>
<keyword evidence="5" id="KW-0472">Membrane</keyword>
<dbReference type="Gene3D" id="3.30.565.10">
    <property type="entry name" value="Histidine kinase-like ATPase, C-terminal domain"/>
    <property type="match status" value="1"/>
</dbReference>
<evidence type="ECO:0000256" key="4">
    <source>
        <dbReference type="SAM" id="Coils"/>
    </source>
</evidence>
<keyword evidence="5" id="KW-1133">Transmembrane helix</keyword>
<feature type="domain" description="Histidine kinase" evidence="6">
    <location>
        <begin position="177"/>
        <end position="415"/>
    </location>
</feature>
<dbReference type="SUPFAM" id="SSF47384">
    <property type="entry name" value="Homodimeric domain of signal transducing histidine kinase"/>
    <property type="match status" value="1"/>
</dbReference>
<keyword evidence="3" id="KW-0597">Phosphoprotein</keyword>
<dbReference type="InterPro" id="IPR003594">
    <property type="entry name" value="HATPase_dom"/>
</dbReference>
<dbReference type="SMART" id="SM00388">
    <property type="entry name" value="HisKA"/>
    <property type="match status" value="1"/>
</dbReference>
<dbReference type="InterPro" id="IPR004358">
    <property type="entry name" value="Sig_transdc_His_kin-like_C"/>
</dbReference>
<proteinExistence type="predicted"/>
<dbReference type="SMART" id="SM00387">
    <property type="entry name" value="HATPase_c"/>
    <property type="match status" value="1"/>
</dbReference>
<feature type="coiled-coil region" evidence="4">
    <location>
        <begin position="141"/>
        <end position="168"/>
    </location>
</feature>